<accession>A0AAV4MGE1</accession>
<evidence type="ECO:0000256" key="1">
    <source>
        <dbReference type="SAM" id="MobiDB-lite"/>
    </source>
</evidence>
<sequence length="167" mass="18409">MFTSQIKLRGDTSTDEGNVSLRTKPAFNEIVARHHHLTEVTIQHPSYIPKFGKSHLLSNSQLKCTPHLKAPVIRSGSLEGVVGTTSRNLTMYERSSLPDQIDVAKMLTSQITLREGTFADEGNVSLRTKPAFNEIANSDANETGPQTVTFQLDRAIATNTNTKMHFG</sequence>
<name>A0AAV4MGE1_CAEEX</name>
<dbReference type="Proteomes" id="UP001054945">
    <property type="component" value="Unassembled WGS sequence"/>
</dbReference>
<reference evidence="2 3" key="1">
    <citation type="submission" date="2021-06" db="EMBL/GenBank/DDBJ databases">
        <title>Caerostris extrusa draft genome.</title>
        <authorList>
            <person name="Kono N."/>
            <person name="Arakawa K."/>
        </authorList>
    </citation>
    <scope>NUCLEOTIDE SEQUENCE [LARGE SCALE GENOMIC DNA]</scope>
</reference>
<comment type="caution">
    <text evidence="2">The sequence shown here is derived from an EMBL/GenBank/DDBJ whole genome shotgun (WGS) entry which is preliminary data.</text>
</comment>
<evidence type="ECO:0000313" key="3">
    <source>
        <dbReference type="Proteomes" id="UP001054945"/>
    </source>
</evidence>
<dbReference type="AlphaFoldDB" id="A0AAV4MGE1"/>
<dbReference type="EMBL" id="BPLR01019738">
    <property type="protein sequence ID" value="GIX71267.1"/>
    <property type="molecule type" value="Genomic_DNA"/>
</dbReference>
<proteinExistence type="predicted"/>
<protein>
    <submittedName>
        <fullName evidence="2">Uncharacterized protein</fullName>
    </submittedName>
</protein>
<evidence type="ECO:0000313" key="2">
    <source>
        <dbReference type="EMBL" id="GIX71267.1"/>
    </source>
</evidence>
<keyword evidence="3" id="KW-1185">Reference proteome</keyword>
<organism evidence="2 3">
    <name type="scientific">Caerostris extrusa</name>
    <name type="common">Bark spider</name>
    <name type="synonym">Caerostris bankana</name>
    <dbReference type="NCBI Taxonomy" id="172846"/>
    <lineage>
        <taxon>Eukaryota</taxon>
        <taxon>Metazoa</taxon>
        <taxon>Ecdysozoa</taxon>
        <taxon>Arthropoda</taxon>
        <taxon>Chelicerata</taxon>
        <taxon>Arachnida</taxon>
        <taxon>Araneae</taxon>
        <taxon>Araneomorphae</taxon>
        <taxon>Entelegynae</taxon>
        <taxon>Araneoidea</taxon>
        <taxon>Araneidae</taxon>
        <taxon>Caerostris</taxon>
    </lineage>
</organism>
<feature type="region of interest" description="Disordered" evidence="1">
    <location>
        <begin position="1"/>
        <end position="20"/>
    </location>
</feature>
<gene>
    <name evidence="2" type="ORF">CEXT_405151</name>
</gene>